<evidence type="ECO:0000313" key="9">
    <source>
        <dbReference type="Proteomes" id="UP000501568"/>
    </source>
</evidence>
<dbReference type="PANTHER" id="PTHR32089">
    <property type="entry name" value="METHYL-ACCEPTING CHEMOTAXIS PROTEIN MCPB"/>
    <property type="match status" value="1"/>
</dbReference>
<evidence type="ECO:0008006" key="10">
    <source>
        <dbReference type="Google" id="ProtNLM"/>
    </source>
</evidence>
<keyword evidence="2" id="KW-1003">Cell membrane</keyword>
<dbReference type="PROSITE" id="PS50192">
    <property type="entry name" value="T_SNARE"/>
    <property type="match status" value="1"/>
</dbReference>
<keyword evidence="2" id="KW-0472">Membrane</keyword>
<dbReference type="GO" id="GO:0007165">
    <property type="term" value="P:signal transduction"/>
    <property type="evidence" value="ECO:0007669"/>
    <property type="project" value="UniProtKB-KW"/>
</dbReference>
<feature type="domain" description="Methyl-accepting transducer" evidence="6">
    <location>
        <begin position="191"/>
        <end position="427"/>
    </location>
</feature>
<keyword evidence="9" id="KW-1185">Reference proteome</keyword>
<dbReference type="RefSeq" id="WP_165326662.1">
    <property type="nucleotide sequence ID" value="NZ_CP049109.1"/>
</dbReference>
<evidence type="ECO:0000256" key="5">
    <source>
        <dbReference type="PROSITE-ProRule" id="PRU00284"/>
    </source>
</evidence>
<comment type="subcellular location">
    <subcellularLocation>
        <location evidence="1">Cell inner membrane</location>
        <topology evidence="1">Multi-pass membrane protein</topology>
    </subcellularLocation>
</comment>
<dbReference type="InterPro" id="IPR044398">
    <property type="entry name" value="Globin-sensor_dom"/>
</dbReference>
<dbReference type="InterPro" id="IPR004090">
    <property type="entry name" value="Chemotax_Me-accpt_rcpt"/>
</dbReference>
<dbReference type="GO" id="GO:0006935">
    <property type="term" value="P:chemotaxis"/>
    <property type="evidence" value="ECO:0007669"/>
    <property type="project" value="InterPro"/>
</dbReference>
<evidence type="ECO:0000256" key="1">
    <source>
        <dbReference type="ARBA" id="ARBA00004429"/>
    </source>
</evidence>
<dbReference type="SMART" id="SM00283">
    <property type="entry name" value="MA"/>
    <property type="match status" value="1"/>
</dbReference>
<dbReference type="GO" id="GO:0020037">
    <property type="term" value="F:heme binding"/>
    <property type="evidence" value="ECO:0007669"/>
    <property type="project" value="InterPro"/>
</dbReference>
<dbReference type="SUPFAM" id="SSF46458">
    <property type="entry name" value="Globin-like"/>
    <property type="match status" value="1"/>
</dbReference>
<dbReference type="KEGG" id="spzr:G5C33_07565"/>
<dbReference type="PRINTS" id="PR00260">
    <property type="entry name" value="CHEMTRNSDUCR"/>
</dbReference>
<reference evidence="8 9" key="1">
    <citation type="submission" date="2020-02" db="EMBL/GenBank/DDBJ databases">
        <authorList>
            <person name="Zheng R.K."/>
            <person name="Sun C.M."/>
        </authorList>
    </citation>
    <scope>NUCLEOTIDE SEQUENCE [LARGE SCALE GENOMIC DNA]</scope>
    <source>
        <strain evidence="9">zrk23</strain>
    </source>
</reference>
<organism evidence="8 9">
    <name type="scientific">Stakelama tenebrarum</name>
    <dbReference type="NCBI Taxonomy" id="2711215"/>
    <lineage>
        <taxon>Bacteria</taxon>
        <taxon>Pseudomonadati</taxon>
        <taxon>Pseudomonadota</taxon>
        <taxon>Alphaproteobacteria</taxon>
        <taxon>Sphingomonadales</taxon>
        <taxon>Sphingomonadaceae</taxon>
        <taxon>Stakelama</taxon>
    </lineage>
</organism>
<dbReference type="SUPFAM" id="SSF58104">
    <property type="entry name" value="Methyl-accepting chemotaxis protein (MCP) signaling domain"/>
    <property type="match status" value="1"/>
</dbReference>
<evidence type="ECO:0000259" key="7">
    <source>
        <dbReference type="PROSITE" id="PS50192"/>
    </source>
</evidence>
<protein>
    <recommendedName>
        <fullName evidence="10">Chemotaxis protein</fullName>
    </recommendedName>
</protein>
<dbReference type="CDD" id="cd01068">
    <property type="entry name" value="globin_sensor"/>
    <property type="match status" value="1"/>
</dbReference>
<dbReference type="Pfam" id="PF00015">
    <property type="entry name" value="MCPsignal"/>
    <property type="match status" value="1"/>
</dbReference>
<dbReference type="Gene3D" id="1.10.490.10">
    <property type="entry name" value="Globins"/>
    <property type="match status" value="1"/>
</dbReference>
<dbReference type="Pfam" id="PF11563">
    <property type="entry name" value="Protoglobin"/>
    <property type="match status" value="1"/>
</dbReference>
<gene>
    <name evidence="8" type="ORF">G5C33_07565</name>
</gene>
<dbReference type="PANTHER" id="PTHR32089:SF112">
    <property type="entry name" value="LYSOZYME-LIKE PROTEIN-RELATED"/>
    <property type="match status" value="1"/>
</dbReference>
<dbReference type="InterPro" id="IPR004089">
    <property type="entry name" value="MCPsignal_dom"/>
</dbReference>
<dbReference type="GO" id="GO:0005886">
    <property type="term" value="C:plasma membrane"/>
    <property type="evidence" value="ECO:0007669"/>
    <property type="project" value="UniProtKB-SubCell"/>
</dbReference>
<evidence type="ECO:0000259" key="6">
    <source>
        <dbReference type="PROSITE" id="PS50111"/>
    </source>
</evidence>
<evidence type="ECO:0000256" key="4">
    <source>
        <dbReference type="ARBA" id="ARBA00029447"/>
    </source>
</evidence>
<dbReference type="Proteomes" id="UP000501568">
    <property type="component" value="Chromosome"/>
</dbReference>
<dbReference type="GO" id="GO:0019825">
    <property type="term" value="F:oxygen binding"/>
    <property type="evidence" value="ECO:0007669"/>
    <property type="project" value="InterPro"/>
</dbReference>
<dbReference type="PROSITE" id="PS50111">
    <property type="entry name" value="CHEMOTAXIS_TRANSDUC_2"/>
    <property type="match status" value="1"/>
</dbReference>
<name>A0A6G6Y406_9SPHN</name>
<dbReference type="AlphaFoldDB" id="A0A6G6Y406"/>
<sequence>MSIESEIADRLRFVGLGEDRRAILAEALPMVREELPGLLQKFYANVAEWPSLQAMFDSAEASRRAAKAQETHWLQLFSGRFDAAYVESVRRIGRMHSRIGLDPRWYIGGYSFILAEMFERVGERCTRRFGGNSRKCTRLIAALNQAALIDMELATSVYLEENELEYGRKLEALASAFEAKVGVVTGQIASAASQLEASARTVSDNTADSNTRAGTVAAAAEQASAGLQTAAASAEQLSASINMIREQVTNSSATSKRAAANARETDRIVRALSEGAERIGAIVTLIGQIAGKTNMLALNASIEAARAGEAGKAFDVVAVEVKYLADKTAAATGEIENHVRELQQSTREAVAAIESISGTVNEVAEIAATIANAVDQQNAATADISRNVQQTAQAAHEVSENIVRVSHSSETNVGAAREVSGSASHLAGQADTLSQAVQAFLAQLRAA</sequence>
<proteinExistence type="inferred from homology"/>
<evidence type="ECO:0000256" key="2">
    <source>
        <dbReference type="ARBA" id="ARBA00022519"/>
    </source>
</evidence>
<dbReference type="InterPro" id="IPR012292">
    <property type="entry name" value="Globin/Proto"/>
</dbReference>
<dbReference type="EMBL" id="CP049109">
    <property type="protein sequence ID" value="QIG79662.1"/>
    <property type="molecule type" value="Genomic_DNA"/>
</dbReference>
<evidence type="ECO:0000256" key="3">
    <source>
        <dbReference type="ARBA" id="ARBA00023224"/>
    </source>
</evidence>
<dbReference type="Gene3D" id="1.10.287.950">
    <property type="entry name" value="Methyl-accepting chemotaxis protein"/>
    <property type="match status" value="1"/>
</dbReference>
<dbReference type="InterPro" id="IPR000727">
    <property type="entry name" value="T_SNARE_dom"/>
</dbReference>
<comment type="similarity">
    <text evidence="4">Belongs to the methyl-accepting chemotaxis (MCP) protein family.</text>
</comment>
<dbReference type="InterPro" id="IPR009050">
    <property type="entry name" value="Globin-like_sf"/>
</dbReference>
<keyword evidence="2" id="KW-0997">Cell inner membrane</keyword>
<accession>A0A6G6Y406</accession>
<keyword evidence="3 5" id="KW-0807">Transducer</keyword>
<dbReference type="GO" id="GO:0004888">
    <property type="term" value="F:transmembrane signaling receptor activity"/>
    <property type="evidence" value="ECO:0007669"/>
    <property type="project" value="InterPro"/>
</dbReference>
<evidence type="ECO:0000313" key="8">
    <source>
        <dbReference type="EMBL" id="QIG79662.1"/>
    </source>
</evidence>
<dbReference type="InterPro" id="IPR039379">
    <property type="entry name" value="Protoglobin_sensor_dom"/>
</dbReference>
<feature type="domain" description="T-SNARE coiled-coil homology" evidence="7">
    <location>
        <begin position="343"/>
        <end position="405"/>
    </location>
</feature>